<dbReference type="InterPro" id="IPR003439">
    <property type="entry name" value="ABC_transporter-like_ATP-bd"/>
</dbReference>
<evidence type="ECO:0000259" key="8">
    <source>
        <dbReference type="PROSITE" id="PS50893"/>
    </source>
</evidence>
<sequence>MNRYRAFYRLVKPYKWLVALTLLIGAVKFAIPLTLPLFIKYVVDDVLLAKLPAADKTARLFKAVGLAFLIFVVLRYPIEYFRQYFAQFTTSRVLYDLRNKLYAHLQQLSLRFYQNRKSGEIISRMMNDAEQTKALVETGLMNVWLDIFTLVIALVIMFGMNVPLTFVAIAILPFYGYAVKKLYKRLRGYSKSRSQALAEMQGYLNEHVNGIPVIKSFTLERHEERQFGKRNNAFLERAFALTRWNALTQSIINTLTEIAPLLVLAAGGYLVVKEALTLGEFVAFYGYLDRLYAPLRRLVNSSTELTQASASLERVMELLDEQPEVKDAPDAAALPAVRGDIAFENVSFRYQHETEWVLRNINLTIPRGATAALVGMSGGGKSSMVSLLARFYDVQEGRIRIDGVPIDRVAQRSLRAHIGMVLQDNILFSGSVRDNILLGSPEASEEAVIEAAKRANAHAFIQSLPRGYDTEIGERGVKLSGGQKQRIAIARVFLKDPAILVLDEATSALDLESEHAIQESLAELARNRTTIVVAHRLSTITHADPIVVMEHGEIVEQGTHDELMARDGAYARLYNVQYL</sequence>
<evidence type="ECO:0000256" key="7">
    <source>
        <dbReference type="SAM" id="Phobius"/>
    </source>
</evidence>
<dbReference type="PANTHER" id="PTHR43394">
    <property type="entry name" value="ATP-DEPENDENT PERMEASE MDL1, MITOCHONDRIAL"/>
    <property type="match status" value="1"/>
</dbReference>
<comment type="subcellular location">
    <subcellularLocation>
        <location evidence="1">Cell membrane</location>
        <topology evidence="1">Multi-pass membrane protein</topology>
    </subcellularLocation>
</comment>
<keyword evidence="3" id="KW-0547">Nucleotide-binding</keyword>
<feature type="transmembrane region" description="Helical" evidence="7">
    <location>
        <begin position="59"/>
        <end position="78"/>
    </location>
</feature>
<comment type="caution">
    <text evidence="10">The sequence shown here is derived from an EMBL/GenBank/DDBJ whole genome shotgun (WGS) entry which is preliminary data.</text>
</comment>
<dbReference type="InterPro" id="IPR011527">
    <property type="entry name" value="ABC1_TM_dom"/>
</dbReference>
<keyword evidence="6 7" id="KW-0472">Membrane</keyword>
<dbReference type="SUPFAM" id="SSF52540">
    <property type="entry name" value="P-loop containing nucleoside triphosphate hydrolases"/>
    <property type="match status" value="1"/>
</dbReference>
<dbReference type="Pfam" id="PF00005">
    <property type="entry name" value="ABC_tran"/>
    <property type="match status" value="1"/>
</dbReference>
<dbReference type="SMART" id="SM00382">
    <property type="entry name" value="AAA"/>
    <property type="match status" value="1"/>
</dbReference>
<dbReference type="GO" id="GO:0005524">
    <property type="term" value="F:ATP binding"/>
    <property type="evidence" value="ECO:0007669"/>
    <property type="project" value="UniProtKB-KW"/>
</dbReference>
<feature type="domain" description="ABC transmembrane type-1" evidence="9">
    <location>
        <begin position="19"/>
        <end position="307"/>
    </location>
</feature>
<dbReference type="InterPro" id="IPR027417">
    <property type="entry name" value="P-loop_NTPase"/>
</dbReference>
<keyword evidence="2 7" id="KW-0812">Transmembrane</keyword>
<dbReference type="PROSITE" id="PS50929">
    <property type="entry name" value="ABC_TM1F"/>
    <property type="match status" value="1"/>
</dbReference>
<keyword evidence="5 7" id="KW-1133">Transmembrane helix</keyword>
<dbReference type="PROSITE" id="PS00211">
    <property type="entry name" value="ABC_TRANSPORTER_1"/>
    <property type="match status" value="1"/>
</dbReference>
<keyword evidence="4 10" id="KW-0067">ATP-binding</keyword>
<dbReference type="CDD" id="cd03251">
    <property type="entry name" value="ABCC_MsbA"/>
    <property type="match status" value="1"/>
</dbReference>
<proteinExistence type="predicted"/>
<dbReference type="EMBL" id="JAGGDJ010000039">
    <property type="protein sequence ID" value="MBO7747737.1"/>
    <property type="molecule type" value="Genomic_DNA"/>
</dbReference>
<evidence type="ECO:0000256" key="3">
    <source>
        <dbReference type="ARBA" id="ARBA00022741"/>
    </source>
</evidence>
<name>A0ABS3WHD4_9BACL</name>
<gene>
    <name evidence="10" type="ORF">I8J29_26460</name>
</gene>
<dbReference type="Proteomes" id="UP000670947">
    <property type="component" value="Unassembled WGS sequence"/>
</dbReference>
<reference evidence="10 11" key="1">
    <citation type="submission" date="2021-03" db="EMBL/GenBank/DDBJ databases">
        <title>Paenibacillus artemisicola MWE-103 whole genome sequence.</title>
        <authorList>
            <person name="Ham Y.J."/>
        </authorList>
    </citation>
    <scope>NUCLEOTIDE SEQUENCE [LARGE SCALE GENOMIC DNA]</scope>
    <source>
        <strain evidence="10 11">MWE-103</strain>
    </source>
</reference>
<dbReference type="Gene3D" id="1.20.1560.10">
    <property type="entry name" value="ABC transporter type 1, transmembrane domain"/>
    <property type="match status" value="1"/>
</dbReference>
<feature type="transmembrane region" description="Helical" evidence="7">
    <location>
        <begin position="134"/>
        <end position="158"/>
    </location>
</feature>
<dbReference type="RefSeq" id="WP_208850368.1">
    <property type="nucleotide sequence ID" value="NZ_JAGGDJ010000039.1"/>
</dbReference>
<dbReference type="Gene3D" id="3.40.50.300">
    <property type="entry name" value="P-loop containing nucleotide triphosphate hydrolases"/>
    <property type="match status" value="1"/>
</dbReference>
<accession>A0ABS3WHD4</accession>
<dbReference type="InterPro" id="IPR017871">
    <property type="entry name" value="ABC_transporter-like_CS"/>
</dbReference>
<protein>
    <submittedName>
        <fullName evidence="10">ABC transporter ATP-binding protein</fullName>
    </submittedName>
</protein>
<dbReference type="PROSITE" id="PS50893">
    <property type="entry name" value="ABC_TRANSPORTER_2"/>
    <property type="match status" value="1"/>
</dbReference>
<organism evidence="10 11">
    <name type="scientific">Paenibacillus artemisiicola</name>
    <dbReference type="NCBI Taxonomy" id="1172618"/>
    <lineage>
        <taxon>Bacteria</taxon>
        <taxon>Bacillati</taxon>
        <taxon>Bacillota</taxon>
        <taxon>Bacilli</taxon>
        <taxon>Bacillales</taxon>
        <taxon>Paenibacillaceae</taxon>
        <taxon>Paenibacillus</taxon>
    </lineage>
</organism>
<dbReference type="InterPro" id="IPR039421">
    <property type="entry name" value="Type_1_exporter"/>
</dbReference>
<evidence type="ECO:0000256" key="4">
    <source>
        <dbReference type="ARBA" id="ARBA00022840"/>
    </source>
</evidence>
<dbReference type="PANTHER" id="PTHR43394:SF1">
    <property type="entry name" value="ATP-BINDING CASSETTE SUB-FAMILY B MEMBER 10, MITOCHONDRIAL"/>
    <property type="match status" value="1"/>
</dbReference>
<evidence type="ECO:0000259" key="9">
    <source>
        <dbReference type="PROSITE" id="PS50929"/>
    </source>
</evidence>
<dbReference type="Pfam" id="PF00664">
    <property type="entry name" value="ABC_membrane"/>
    <property type="match status" value="1"/>
</dbReference>
<dbReference type="SUPFAM" id="SSF90123">
    <property type="entry name" value="ABC transporter transmembrane region"/>
    <property type="match status" value="1"/>
</dbReference>
<evidence type="ECO:0000313" key="11">
    <source>
        <dbReference type="Proteomes" id="UP000670947"/>
    </source>
</evidence>
<evidence type="ECO:0000256" key="6">
    <source>
        <dbReference type="ARBA" id="ARBA00023136"/>
    </source>
</evidence>
<evidence type="ECO:0000256" key="1">
    <source>
        <dbReference type="ARBA" id="ARBA00004651"/>
    </source>
</evidence>
<feature type="domain" description="ABC transporter" evidence="8">
    <location>
        <begin position="341"/>
        <end position="576"/>
    </location>
</feature>
<feature type="transmembrane region" description="Helical" evidence="7">
    <location>
        <begin position="16"/>
        <end position="39"/>
    </location>
</feature>
<feature type="transmembrane region" description="Helical" evidence="7">
    <location>
        <begin position="164"/>
        <end position="183"/>
    </location>
</feature>
<evidence type="ECO:0000256" key="5">
    <source>
        <dbReference type="ARBA" id="ARBA00022989"/>
    </source>
</evidence>
<dbReference type="InterPro" id="IPR003593">
    <property type="entry name" value="AAA+_ATPase"/>
</dbReference>
<evidence type="ECO:0000313" key="10">
    <source>
        <dbReference type="EMBL" id="MBO7747737.1"/>
    </source>
</evidence>
<keyword evidence="11" id="KW-1185">Reference proteome</keyword>
<dbReference type="InterPro" id="IPR036640">
    <property type="entry name" value="ABC1_TM_sf"/>
</dbReference>
<evidence type="ECO:0000256" key="2">
    <source>
        <dbReference type="ARBA" id="ARBA00022692"/>
    </source>
</evidence>